<sequence length="108" mass="11813">MLPYEHWGQAMGNSFKSAQFLLDSRIEDALRGRPEALFDLGVCYQTGTAGAGVDLIEAHKWFNLAAVSGIAEAADARADVAEDMTAREIAEAQRQARAWLSMTQRRAA</sequence>
<organism evidence="1 2">
    <name type="scientific">Sphingomonas insulae</name>
    <dbReference type="NCBI Taxonomy" id="424800"/>
    <lineage>
        <taxon>Bacteria</taxon>
        <taxon>Pseudomonadati</taxon>
        <taxon>Pseudomonadota</taxon>
        <taxon>Alphaproteobacteria</taxon>
        <taxon>Sphingomonadales</taxon>
        <taxon>Sphingomonadaceae</taxon>
        <taxon>Sphingomonas</taxon>
    </lineage>
</organism>
<accession>A0ABP3T2Y2</accession>
<proteinExistence type="predicted"/>
<evidence type="ECO:0000313" key="2">
    <source>
        <dbReference type="Proteomes" id="UP001500238"/>
    </source>
</evidence>
<dbReference type="InterPro" id="IPR011990">
    <property type="entry name" value="TPR-like_helical_dom_sf"/>
</dbReference>
<comment type="caution">
    <text evidence="1">The sequence shown here is derived from an EMBL/GenBank/DDBJ whole genome shotgun (WGS) entry which is preliminary data.</text>
</comment>
<evidence type="ECO:0000313" key="1">
    <source>
        <dbReference type="EMBL" id="GAA0676429.1"/>
    </source>
</evidence>
<evidence type="ECO:0008006" key="3">
    <source>
        <dbReference type="Google" id="ProtNLM"/>
    </source>
</evidence>
<reference evidence="2" key="1">
    <citation type="journal article" date="2019" name="Int. J. Syst. Evol. Microbiol.">
        <title>The Global Catalogue of Microorganisms (GCM) 10K type strain sequencing project: providing services to taxonomists for standard genome sequencing and annotation.</title>
        <authorList>
            <consortium name="The Broad Institute Genomics Platform"/>
            <consortium name="The Broad Institute Genome Sequencing Center for Infectious Disease"/>
            <person name="Wu L."/>
            <person name="Ma J."/>
        </authorList>
    </citation>
    <scope>NUCLEOTIDE SEQUENCE [LARGE SCALE GENOMIC DNA]</scope>
    <source>
        <strain evidence="2">JCM 14603</strain>
    </source>
</reference>
<dbReference type="InterPro" id="IPR006597">
    <property type="entry name" value="Sel1-like"/>
</dbReference>
<keyword evidence="2" id="KW-1185">Reference proteome</keyword>
<protein>
    <recommendedName>
        <fullName evidence="3">Sel1 repeat family protein</fullName>
    </recommendedName>
</protein>
<dbReference type="Proteomes" id="UP001500238">
    <property type="component" value="Unassembled WGS sequence"/>
</dbReference>
<name>A0ABP3T2Y2_9SPHN</name>
<dbReference type="SMART" id="SM00671">
    <property type="entry name" value="SEL1"/>
    <property type="match status" value="1"/>
</dbReference>
<dbReference type="EMBL" id="BAAAES010000012">
    <property type="protein sequence ID" value="GAA0676429.1"/>
    <property type="molecule type" value="Genomic_DNA"/>
</dbReference>
<gene>
    <name evidence="1" type="ORF">GCM10009102_31100</name>
</gene>
<dbReference type="Gene3D" id="1.25.40.10">
    <property type="entry name" value="Tetratricopeptide repeat domain"/>
    <property type="match status" value="1"/>
</dbReference>
<dbReference type="SUPFAM" id="SSF81901">
    <property type="entry name" value="HCP-like"/>
    <property type="match status" value="1"/>
</dbReference>